<dbReference type="AlphaFoldDB" id="A0A6C0F5Y8"/>
<sequence length="115" mass="12364">MGITINDTITLDSGLSTSTGYGSFFKSSIYVEKEITDGAVPADMNASTITESGNVVIRANGHLWASKAARDGNKSIIRVDNIQTIVTLSSFVSTSIYTLLYDAWKQQYSSVSDAI</sequence>
<evidence type="ECO:0000313" key="1">
    <source>
        <dbReference type="EMBL" id="QHT36574.1"/>
    </source>
</evidence>
<proteinExistence type="predicted"/>
<dbReference type="EMBL" id="MN738746">
    <property type="protein sequence ID" value="QHT36574.1"/>
    <property type="molecule type" value="Genomic_DNA"/>
</dbReference>
<reference evidence="1" key="1">
    <citation type="journal article" date="2020" name="Nature">
        <title>Giant virus diversity and host interactions through global metagenomics.</title>
        <authorList>
            <person name="Schulz F."/>
            <person name="Roux S."/>
            <person name="Paez-Espino D."/>
            <person name="Jungbluth S."/>
            <person name="Walsh D.A."/>
            <person name="Denef V.J."/>
            <person name="McMahon K.D."/>
            <person name="Konstantinidis K.T."/>
            <person name="Eloe-Fadrosh E.A."/>
            <person name="Kyrpides N.C."/>
            <person name="Woyke T."/>
        </authorList>
    </citation>
    <scope>NUCLEOTIDE SEQUENCE</scope>
    <source>
        <strain evidence="1">GVMAG-S-ERX555931-87</strain>
    </source>
</reference>
<name>A0A6C0F5Y8_9ZZZZ</name>
<organism evidence="1">
    <name type="scientific">viral metagenome</name>
    <dbReference type="NCBI Taxonomy" id="1070528"/>
    <lineage>
        <taxon>unclassified sequences</taxon>
        <taxon>metagenomes</taxon>
        <taxon>organismal metagenomes</taxon>
    </lineage>
</organism>
<accession>A0A6C0F5Y8</accession>
<protein>
    <submittedName>
        <fullName evidence="1">Uncharacterized protein</fullName>
    </submittedName>
</protein>